<dbReference type="Pfam" id="PF25876">
    <property type="entry name" value="HH_MFP_RND"/>
    <property type="match status" value="1"/>
</dbReference>
<keyword evidence="8" id="KW-1185">Reference proteome</keyword>
<dbReference type="PANTHER" id="PTHR30469">
    <property type="entry name" value="MULTIDRUG RESISTANCE PROTEIN MDTA"/>
    <property type="match status" value="1"/>
</dbReference>
<sequence>MILRFKSKAKTILGLSAIAALLASLSACDPSGAQTNPAPKTIRPVKAVQLSESQGENRLNLPGVAKAHKDTDLSFRVGGPLIHLNADTGRQVKKGEVLARIDPRDFQIRIKTCRAALASARAHLEEARLQYKRYSKLVKYKAVAQAEYDRVKAAYEMALAQKQSAEKALENAGNALVDTVLKAPFSGYINQKFVDNHETVQPGQPVASLVDLENMEVRLSLSEDLLPIIKRFKSFSCTFEALPGQAFKARFKEVGKKSDPASRTYPLLLYLDDRPAALVRPGMSAEVLIELAPKPLNNSFVVPLSALVNKGGQKSYVWVLDTKTKKPVLTQVSILGLKEQGAEITGELNPGQWVITAGVSQLEKDSQVRLFDEPSTTNIGKEM</sequence>
<dbReference type="SUPFAM" id="SSF111369">
    <property type="entry name" value="HlyD-like secretion proteins"/>
    <property type="match status" value="1"/>
</dbReference>
<dbReference type="InterPro" id="IPR058624">
    <property type="entry name" value="MdtA-like_HH"/>
</dbReference>
<dbReference type="Pfam" id="PF25954">
    <property type="entry name" value="Beta-barrel_RND_2"/>
    <property type="match status" value="1"/>
</dbReference>
<feature type="domain" description="Multidrug resistance protein MdtA-like alpha-helical hairpin" evidence="4">
    <location>
        <begin position="112"/>
        <end position="172"/>
    </location>
</feature>
<evidence type="ECO:0000313" key="8">
    <source>
        <dbReference type="Proteomes" id="UP000032233"/>
    </source>
</evidence>
<evidence type="ECO:0000256" key="3">
    <source>
        <dbReference type="SAM" id="SignalP"/>
    </source>
</evidence>
<feature type="signal peptide" evidence="3">
    <location>
        <begin position="1"/>
        <end position="33"/>
    </location>
</feature>
<dbReference type="InterPro" id="IPR006143">
    <property type="entry name" value="RND_pump_MFP"/>
</dbReference>
<keyword evidence="3" id="KW-0732">Signal</keyword>
<dbReference type="InParanoid" id="A0A0D2HK04"/>
<organism evidence="7 8">
    <name type="scientific">Dethiosulfatarculus sandiegensis</name>
    <dbReference type="NCBI Taxonomy" id="1429043"/>
    <lineage>
        <taxon>Bacteria</taxon>
        <taxon>Pseudomonadati</taxon>
        <taxon>Thermodesulfobacteriota</taxon>
        <taxon>Desulfarculia</taxon>
        <taxon>Desulfarculales</taxon>
        <taxon>Desulfarculaceae</taxon>
        <taxon>Dethiosulfatarculus</taxon>
    </lineage>
</organism>
<gene>
    <name evidence="7" type="ORF">X474_26665</name>
</gene>
<feature type="chain" id="PRO_5002259670" evidence="3">
    <location>
        <begin position="34"/>
        <end position="383"/>
    </location>
</feature>
<evidence type="ECO:0000259" key="4">
    <source>
        <dbReference type="Pfam" id="PF25876"/>
    </source>
</evidence>
<dbReference type="STRING" id="1429043.X474_26665"/>
<keyword evidence="2" id="KW-0175">Coiled coil</keyword>
<feature type="domain" description="CusB-like beta-barrel" evidence="6">
    <location>
        <begin position="221"/>
        <end position="288"/>
    </location>
</feature>
<dbReference type="GO" id="GO:1990281">
    <property type="term" value="C:efflux pump complex"/>
    <property type="evidence" value="ECO:0007669"/>
    <property type="project" value="TreeGrafter"/>
</dbReference>
<accession>A0A0D2HK04</accession>
<dbReference type="PANTHER" id="PTHR30469:SF20">
    <property type="entry name" value="EFFLUX RND TRANSPORTER PERIPLASMIC ADAPTOR SUBUNIT"/>
    <property type="match status" value="1"/>
</dbReference>
<dbReference type="EMBL" id="AZAC01000078">
    <property type="protein sequence ID" value="KIX10973.1"/>
    <property type="molecule type" value="Genomic_DNA"/>
</dbReference>
<reference evidence="7 8" key="1">
    <citation type="submission" date="2013-11" db="EMBL/GenBank/DDBJ databases">
        <title>Metagenomic analysis of a methanogenic consortium involved in long chain n-alkane degradation.</title>
        <authorList>
            <person name="Davidova I.A."/>
            <person name="Callaghan A.V."/>
            <person name="Wawrik B."/>
            <person name="Pruitt S."/>
            <person name="Marks C."/>
            <person name="Duncan K.E."/>
            <person name="Suflita J.M."/>
        </authorList>
    </citation>
    <scope>NUCLEOTIDE SEQUENCE [LARGE SCALE GENOMIC DNA]</scope>
    <source>
        <strain evidence="7 8">SPR</strain>
    </source>
</reference>
<dbReference type="OrthoDB" id="9772050at2"/>
<dbReference type="InterPro" id="IPR058792">
    <property type="entry name" value="Beta-barrel_RND_2"/>
</dbReference>
<proteinExistence type="inferred from homology"/>
<comment type="similarity">
    <text evidence="1">Belongs to the membrane fusion protein (MFP) (TC 8.A.1) family.</text>
</comment>
<feature type="domain" description="Multidrug resistance protein MdtA-like barrel-sandwich hybrid" evidence="5">
    <location>
        <begin position="73"/>
        <end position="210"/>
    </location>
</feature>
<dbReference type="PROSITE" id="PS51257">
    <property type="entry name" value="PROKAR_LIPOPROTEIN"/>
    <property type="match status" value="1"/>
</dbReference>
<evidence type="ECO:0000256" key="1">
    <source>
        <dbReference type="ARBA" id="ARBA00009477"/>
    </source>
</evidence>
<feature type="coiled-coil region" evidence="2">
    <location>
        <begin position="110"/>
        <end position="175"/>
    </location>
</feature>
<evidence type="ECO:0000313" key="7">
    <source>
        <dbReference type="EMBL" id="KIX10973.1"/>
    </source>
</evidence>
<comment type="caution">
    <text evidence="7">The sequence shown here is derived from an EMBL/GenBank/DDBJ whole genome shotgun (WGS) entry which is preliminary data.</text>
</comment>
<evidence type="ECO:0000259" key="6">
    <source>
        <dbReference type="Pfam" id="PF25954"/>
    </source>
</evidence>
<dbReference type="Pfam" id="PF25917">
    <property type="entry name" value="BSH_RND"/>
    <property type="match status" value="1"/>
</dbReference>
<name>A0A0D2HK04_9BACT</name>
<dbReference type="GO" id="GO:0015562">
    <property type="term" value="F:efflux transmembrane transporter activity"/>
    <property type="evidence" value="ECO:0007669"/>
    <property type="project" value="TreeGrafter"/>
</dbReference>
<dbReference type="AlphaFoldDB" id="A0A0D2HK04"/>
<protein>
    <submittedName>
        <fullName evidence="7">Uncharacterized protein</fullName>
    </submittedName>
</protein>
<evidence type="ECO:0000256" key="2">
    <source>
        <dbReference type="SAM" id="Coils"/>
    </source>
</evidence>
<dbReference type="InterPro" id="IPR058625">
    <property type="entry name" value="MdtA-like_BSH"/>
</dbReference>
<dbReference type="Gene3D" id="2.40.30.170">
    <property type="match status" value="1"/>
</dbReference>
<dbReference type="Gene3D" id="2.40.420.20">
    <property type="match status" value="1"/>
</dbReference>
<dbReference type="Gene3D" id="1.10.287.470">
    <property type="entry name" value="Helix hairpin bin"/>
    <property type="match status" value="1"/>
</dbReference>
<dbReference type="NCBIfam" id="TIGR01730">
    <property type="entry name" value="RND_mfp"/>
    <property type="match status" value="1"/>
</dbReference>
<evidence type="ECO:0000259" key="5">
    <source>
        <dbReference type="Pfam" id="PF25917"/>
    </source>
</evidence>
<dbReference type="RefSeq" id="WP_044352620.1">
    <property type="nucleotide sequence ID" value="NZ_AZAC01000078.1"/>
</dbReference>
<dbReference type="Gene3D" id="2.40.50.100">
    <property type="match status" value="1"/>
</dbReference>
<dbReference type="Proteomes" id="UP000032233">
    <property type="component" value="Unassembled WGS sequence"/>
</dbReference>